<dbReference type="PANTHER" id="PTHR32063:SF4">
    <property type="entry name" value="SLR6043 PROTEIN"/>
    <property type="match status" value="1"/>
</dbReference>
<dbReference type="Gene3D" id="3.30.70.1320">
    <property type="entry name" value="Multidrug efflux transporter AcrB pore domain like"/>
    <property type="match status" value="1"/>
</dbReference>
<feature type="transmembrane region" description="Helical" evidence="8">
    <location>
        <begin position="892"/>
        <end position="912"/>
    </location>
</feature>
<gene>
    <name evidence="9" type="ORF">GJ689_14410</name>
</gene>
<feature type="transmembrane region" description="Helical" evidence="8">
    <location>
        <begin position="537"/>
        <end position="560"/>
    </location>
</feature>
<keyword evidence="3" id="KW-0813">Transport</keyword>
<organism evidence="9 10">
    <name type="scientific">Rhodoplanes serenus</name>
    <dbReference type="NCBI Taxonomy" id="200615"/>
    <lineage>
        <taxon>Bacteria</taxon>
        <taxon>Pseudomonadati</taxon>
        <taxon>Pseudomonadota</taxon>
        <taxon>Alphaproteobacteria</taxon>
        <taxon>Hyphomicrobiales</taxon>
        <taxon>Nitrobacteraceae</taxon>
        <taxon>Rhodoplanes</taxon>
    </lineage>
</organism>
<dbReference type="PANTHER" id="PTHR32063">
    <property type="match status" value="1"/>
</dbReference>
<evidence type="ECO:0000256" key="1">
    <source>
        <dbReference type="ARBA" id="ARBA00004651"/>
    </source>
</evidence>
<feature type="transmembrane region" description="Helical" evidence="8">
    <location>
        <begin position="918"/>
        <end position="936"/>
    </location>
</feature>
<keyword evidence="5 8" id="KW-0812">Transmembrane</keyword>
<feature type="transmembrane region" description="Helical" evidence="8">
    <location>
        <begin position="866"/>
        <end position="885"/>
    </location>
</feature>
<protein>
    <submittedName>
        <fullName evidence="9">CusA/CzcA family heavy metal efflux RND transporter</fullName>
    </submittedName>
</protein>
<name>A0A9X4XLJ1_9BRAD</name>
<evidence type="ECO:0000256" key="3">
    <source>
        <dbReference type="ARBA" id="ARBA00022448"/>
    </source>
</evidence>
<dbReference type="Gene3D" id="3.30.2090.10">
    <property type="entry name" value="Multidrug efflux transporter AcrB TolC docking domain, DN and DC subdomains"/>
    <property type="match status" value="2"/>
</dbReference>
<dbReference type="InterPro" id="IPR027463">
    <property type="entry name" value="AcrB_DN_DC_subdom"/>
</dbReference>
<evidence type="ECO:0000256" key="6">
    <source>
        <dbReference type="ARBA" id="ARBA00022989"/>
    </source>
</evidence>
<evidence type="ECO:0000313" key="9">
    <source>
        <dbReference type="EMBL" id="MTW17397.1"/>
    </source>
</evidence>
<feature type="transmembrane region" description="Helical" evidence="8">
    <location>
        <begin position="12"/>
        <end position="31"/>
    </location>
</feature>
<dbReference type="NCBIfam" id="TIGR00914">
    <property type="entry name" value="2A0601"/>
    <property type="match status" value="1"/>
</dbReference>
<comment type="similarity">
    <text evidence="2">Belongs to the resistance-nodulation-cell division (RND) (TC 2.A.6) family.</text>
</comment>
<comment type="subcellular location">
    <subcellularLocation>
        <location evidence="1">Cell membrane</location>
        <topology evidence="1">Multi-pass membrane protein</topology>
    </subcellularLocation>
</comment>
<dbReference type="AlphaFoldDB" id="A0A9X4XLJ1"/>
<dbReference type="GO" id="GO:0008324">
    <property type="term" value="F:monoatomic cation transmembrane transporter activity"/>
    <property type="evidence" value="ECO:0007669"/>
    <property type="project" value="InterPro"/>
</dbReference>
<dbReference type="RefSeq" id="WP_155480115.1">
    <property type="nucleotide sequence ID" value="NZ_WNKV01000010.1"/>
</dbReference>
<dbReference type="EMBL" id="WNKV01000010">
    <property type="protein sequence ID" value="MTW17397.1"/>
    <property type="molecule type" value="Genomic_DNA"/>
</dbReference>
<feature type="transmembrane region" description="Helical" evidence="8">
    <location>
        <begin position="342"/>
        <end position="359"/>
    </location>
</feature>
<proteinExistence type="inferred from homology"/>
<reference evidence="9 10" key="1">
    <citation type="submission" date="2019-11" db="EMBL/GenBank/DDBJ databases">
        <title>Whole-genome sequence of Rhodoplanes serenus DSM 18633, type strain.</title>
        <authorList>
            <person name="Kyndt J.A."/>
            <person name="Meyer T.E."/>
        </authorList>
    </citation>
    <scope>NUCLEOTIDE SEQUENCE [LARGE SCALE GENOMIC DNA]</scope>
    <source>
        <strain evidence="9 10">DSM 18633</strain>
    </source>
</reference>
<sequence length="1034" mass="111250">MFDRIIRWSLRNPVIVLIGYALIAGAALVTIPTMSVDVFPEFAPPQVQIQTEAPGYSAKDVELLVTRPIELALQGMPGTDHIRSSSSVGLSRVIVVFRANLDPYRARVTAQERLQLVQSQLPGNVGTPQMMPVTSAVSWLLKFALLDWSDEPDELALRSLVDWEFRNRLLGVPGVASVVASGGGVKQYQVLVDPIRLNSLGVSFPAAVEAARGANQVAPGAFVHPNREEEHFVRVNGLVGGVKDIAASVVAMKDGVPVTLGALADIGTGHEIKRGDGQVHGTNAVVATVSKQWGADTLTTTSQVETVLAEMAKGLPKDVQLVPDVFRQATFIERSVSNLREALIHSSIIVAVVLLLFLARWRPTVISLVAIPASLLVGTLMLWATNVGINALTLGGLVFAIGEVVDDAIIDVENVLRRLRERARGDIGEQPLEIVYQGSREIRNSVVYATLIIVAAFLPVFFLFDIEGRIFVPMAIAYLAAVVGSLLVALTLVPVLCYFLLARRAERLDLEPGWLATKTLAGYRRSLHWCIRHPRSLVAASAVLVVIAAVLLVSLGRSFLPSFSEGNIVVATTMLPGASLDENVRVGRHINQLLGDMPEIKSIAQRAGRSLLDEDAQPVNFSEFDLTLDPGVRDPERVLREIRTRLAELPGLAVNVSQFIVHRMHELLSGVRAQVVVKVYGPDLDELQRKQQEVLDAVRDVPGIVDLQAEPMILTPGLDIKVDRVAAAAYGLSAGDVVRQAGQALNGITVSRVLEADRSFDLVVRVDAAARQDLDDLGLLPLQAADGRVVSLRQVARLAPVQEPYVISRDDGARRSVVHWNVAGSDLDSVVRQAQKQISDKVGFQPGYSLEIGGEYLGQKRAMRNLILSGSAAVLLIFAFMLLAFERTSSAMLVMINLPFALIGGVAALVFAGEDLNVSSLVGLIALFGIATRNSIMLLSRYERLATTHPSFGPETIALLGAADRMLPILLTALTTGLAVVPLILGDPVGKELQGPMAVVLLGGIVSSTVLNLFVLPAAYAWTSGRHGVAKETS</sequence>
<dbReference type="GO" id="GO:0005886">
    <property type="term" value="C:plasma membrane"/>
    <property type="evidence" value="ECO:0007669"/>
    <property type="project" value="UniProtKB-SubCell"/>
</dbReference>
<feature type="transmembrane region" description="Helical" evidence="8">
    <location>
        <begin position="997"/>
        <end position="1022"/>
    </location>
</feature>
<feature type="transmembrane region" description="Helical" evidence="8">
    <location>
        <begin position="966"/>
        <end position="985"/>
    </location>
</feature>
<keyword evidence="4" id="KW-1003">Cell membrane</keyword>
<dbReference type="Gene3D" id="1.20.1640.10">
    <property type="entry name" value="Multidrug efflux transporter AcrB transmembrane domain"/>
    <property type="match status" value="2"/>
</dbReference>
<dbReference type="Gene3D" id="3.30.70.1430">
    <property type="entry name" value="Multidrug efflux transporter AcrB pore domain"/>
    <property type="match status" value="2"/>
</dbReference>
<feature type="transmembrane region" description="Helical" evidence="8">
    <location>
        <begin position="446"/>
        <end position="464"/>
    </location>
</feature>
<comment type="caution">
    <text evidence="9">The sequence shown here is derived from an EMBL/GenBank/DDBJ whole genome shotgun (WGS) entry which is preliminary data.</text>
</comment>
<dbReference type="SUPFAM" id="SSF82714">
    <property type="entry name" value="Multidrug efflux transporter AcrB TolC docking domain, DN and DC subdomains"/>
    <property type="match status" value="2"/>
</dbReference>
<evidence type="ECO:0000313" key="10">
    <source>
        <dbReference type="Proteomes" id="UP000438991"/>
    </source>
</evidence>
<dbReference type="Pfam" id="PF00873">
    <property type="entry name" value="ACR_tran"/>
    <property type="match status" value="1"/>
</dbReference>
<feature type="transmembrane region" description="Helical" evidence="8">
    <location>
        <begin position="476"/>
        <end position="501"/>
    </location>
</feature>
<dbReference type="GO" id="GO:0042910">
    <property type="term" value="F:xenobiotic transmembrane transporter activity"/>
    <property type="evidence" value="ECO:0007669"/>
    <property type="project" value="TreeGrafter"/>
</dbReference>
<dbReference type="SUPFAM" id="SSF82693">
    <property type="entry name" value="Multidrug efflux transporter AcrB pore domain, PN1, PN2, PC1 and PC2 subdomains"/>
    <property type="match status" value="2"/>
</dbReference>
<dbReference type="SUPFAM" id="SSF82866">
    <property type="entry name" value="Multidrug efflux transporter AcrB transmembrane domain"/>
    <property type="match status" value="2"/>
</dbReference>
<accession>A0A9X4XLJ1</accession>
<dbReference type="Gene3D" id="3.30.70.1440">
    <property type="entry name" value="Multidrug efflux transporter AcrB pore domain"/>
    <property type="match status" value="1"/>
</dbReference>
<dbReference type="InterPro" id="IPR001036">
    <property type="entry name" value="Acrflvin-R"/>
</dbReference>
<dbReference type="InterPro" id="IPR004763">
    <property type="entry name" value="CusA-like"/>
</dbReference>
<feature type="transmembrane region" description="Helical" evidence="8">
    <location>
        <begin position="366"/>
        <end position="385"/>
    </location>
</feature>
<evidence type="ECO:0000256" key="2">
    <source>
        <dbReference type="ARBA" id="ARBA00010942"/>
    </source>
</evidence>
<evidence type="ECO:0000256" key="5">
    <source>
        <dbReference type="ARBA" id="ARBA00022692"/>
    </source>
</evidence>
<dbReference type="PRINTS" id="PR00702">
    <property type="entry name" value="ACRIFLAVINRP"/>
</dbReference>
<feature type="transmembrane region" description="Helical" evidence="8">
    <location>
        <begin position="391"/>
        <end position="410"/>
    </location>
</feature>
<evidence type="ECO:0000256" key="4">
    <source>
        <dbReference type="ARBA" id="ARBA00022475"/>
    </source>
</evidence>
<dbReference type="Proteomes" id="UP000438991">
    <property type="component" value="Unassembled WGS sequence"/>
</dbReference>
<keyword evidence="7 8" id="KW-0472">Membrane</keyword>
<evidence type="ECO:0000256" key="7">
    <source>
        <dbReference type="ARBA" id="ARBA00023136"/>
    </source>
</evidence>
<keyword evidence="6 8" id="KW-1133">Transmembrane helix</keyword>
<evidence type="ECO:0000256" key="8">
    <source>
        <dbReference type="SAM" id="Phobius"/>
    </source>
</evidence>